<accession>A0A0R2E3D2</accession>
<dbReference type="InterPro" id="IPR038063">
    <property type="entry name" value="Transpep_catalytic_dom"/>
</dbReference>
<dbReference type="InterPro" id="IPR005490">
    <property type="entry name" value="LD_TPept_cat_dom"/>
</dbReference>
<keyword evidence="9" id="KW-1185">Reference proteome</keyword>
<keyword evidence="5 6" id="KW-0961">Cell wall biogenesis/degradation</keyword>
<comment type="pathway">
    <text evidence="1 6">Cell wall biogenesis; peptidoglycan biosynthesis.</text>
</comment>
<keyword evidence="2" id="KW-0808">Transferase</keyword>
<gene>
    <name evidence="8" type="ORF">FD15_GL000379</name>
</gene>
<dbReference type="PANTHER" id="PTHR30582">
    <property type="entry name" value="L,D-TRANSPEPTIDASE"/>
    <property type="match status" value="1"/>
</dbReference>
<feature type="active site" description="Nucleophile" evidence="6">
    <location>
        <position position="165"/>
    </location>
</feature>
<evidence type="ECO:0000313" key="8">
    <source>
        <dbReference type="EMBL" id="KRN06820.1"/>
    </source>
</evidence>
<dbReference type="GO" id="GO:0016740">
    <property type="term" value="F:transferase activity"/>
    <property type="evidence" value="ECO:0007669"/>
    <property type="project" value="UniProtKB-KW"/>
</dbReference>
<dbReference type="SUPFAM" id="SSF141523">
    <property type="entry name" value="L,D-transpeptidase catalytic domain-like"/>
    <property type="match status" value="1"/>
</dbReference>
<feature type="domain" description="L,D-TPase catalytic" evidence="7">
    <location>
        <begin position="64"/>
        <end position="189"/>
    </location>
</feature>
<name>A0A0R2E3D2_9LACO</name>
<feature type="active site" description="Proton donor/acceptor" evidence="6">
    <location>
        <position position="138"/>
    </location>
</feature>
<dbReference type="EMBL" id="AYZF01000008">
    <property type="protein sequence ID" value="KRN06820.1"/>
    <property type="molecule type" value="Genomic_DNA"/>
</dbReference>
<dbReference type="Pfam" id="PF03734">
    <property type="entry name" value="YkuD"/>
    <property type="match status" value="1"/>
</dbReference>
<evidence type="ECO:0000256" key="2">
    <source>
        <dbReference type="ARBA" id="ARBA00022679"/>
    </source>
</evidence>
<keyword evidence="4 6" id="KW-0573">Peptidoglycan synthesis</keyword>
<dbReference type="CDD" id="cd16913">
    <property type="entry name" value="YkuD_like"/>
    <property type="match status" value="1"/>
</dbReference>
<dbReference type="GO" id="GO:0071972">
    <property type="term" value="F:peptidoglycan L,D-transpeptidase activity"/>
    <property type="evidence" value="ECO:0007669"/>
    <property type="project" value="TreeGrafter"/>
</dbReference>
<sequence>MLLFFAGKNLQFVKQQHHKETIEATAVEKKKTATVKKAKKQRNIDWRAPSMKKAYPQISAHPDLWIHVSLEKQRVYLIDKGRRLYTMYASTGKPGKTATPRGVYHIQGERGDYFYSQSENEGAYYWVSWKNHGEFLFHSTPTDEQKNFIKSDAAALGKRPSSHGCVHLTVADSKWMYENIPYGTKVVID</sequence>
<keyword evidence="3 6" id="KW-0133">Cell shape</keyword>
<dbReference type="GO" id="GO:0071555">
    <property type="term" value="P:cell wall organization"/>
    <property type="evidence" value="ECO:0007669"/>
    <property type="project" value="UniProtKB-UniRule"/>
</dbReference>
<protein>
    <recommendedName>
        <fullName evidence="7">L,D-TPase catalytic domain-containing protein</fullName>
    </recommendedName>
</protein>
<dbReference type="UniPathway" id="UPA00219"/>
<dbReference type="Gene3D" id="2.40.440.10">
    <property type="entry name" value="L,D-transpeptidase catalytic domain-like"/>
    <property type="match status" value="1"/>
</dbReference>
<dbReference type="GO" id="GO:0018104">
    <property type="term" value="P:peptidoglycan-protein cross-linking"/>
    <property type="evidence" value="ECO:0007669"/>
    <property type="project" value="TreeGrafter"/>
</dbReference>
<evidence type="ECO:0000256" key="3">
    <source>
        <dbReference type="ARBA" id="ARBA00022960"/>
    </source>
</evidence>
<evidence type="ECO:0000259" key="7">
    <source>
        <dbReference type="PROSITE" id="PS52029"/>
    </source>
</evidence>
<dbReference type="PANTHER" id="PTHR30582:SF2">
    <property type="entry name" value="L,D-TRANSPEPTIDASE YCIB-RELATED"/>
    <property type="match status" value="1"/>
</dbReference>
<reference evidence="8 9" key="1">
    <citation type="journal article" date="2015" name="Genome Announc.">
        <title>Expanding the biotechnology potential of lactobacilli through comparative genomics of 213 strains and associated genera.</title>
        <authorList>
            <person name="Sun Z."/>
            <person name="Harris H.M."/>
            <person name="McCann A."/>
            <person name="Guo C."/>
            <person name="Argimon S."/>
            <person name="Zhang W."/>
            <person name="Yang X."/>
            <person name="Jeffery I.B."/>
            <person name="Cooney J.C."/>
            <person name="Kagawa T.F."/>
            <person name="Liu W."/>
            <person name="Song Y."/>
            <person name="Salvetti E."/>
            <person name="Wrobel A."/>
            <person name="Rasinkangas P."/>
            <person name="Parkhill J."/>
            <person name="Rea M.C."/>
            <person name="O'Sullivan O."/>
            <person name="Ritari J."/>
            <person name="Douillard F.P."/>
            <person name="Paul Ross R."/>
            <person name="Yang R."/>
            <person name="Briner A.E."/>
            <person name="Felis G.E."/>
            <person name="de Vos W.M."/>
            <person name="Barrangou R."/>
            <person name="Klaenhammer T.R."/>
            <person name="Caufield P.W."/>
            <person name="Cui Y."/>
            <person name="Zhang H."/>
            <person name="O'Toole P.W."/>
        </authorList>
    </citation>
    <scope>NUCLEOTIDE SEQUENCE [LARGE SCALE GENOMIC DNA]</scope>
    <source>
        <strain evidence="8 9">DSM 21376</strain>
    </source>
</reference>
<dbReference type="PROSITE" id="PS52029">
    <property type="entry name" value="LD_TPASE"/>
    <property type="match status" value="1"/>
</dbReference>
<proteinExistence type="predicted"/>
<organism evidence="8 9">
    <name type="scientific">Liquorilactobacillus sucicola DSM 21376 = JCM 15457</name>
    <dbReference type="NCBI Taxonomy" id="1423806"/>
    <lineage>
        <taxon>Bacteria</taxon>
        <taxon>Bacillati</taxon>
        <taxon>Bacillota</taxon>
        <taxon>Bacilli</taxon>
        <taxon>Lactobacillales</taxon>
        <taxon>Lactobacillaceae</taxon>
        <taxon>Liquorilactobacillus</taxon>
    </lineage>
</organism>
<comment type="caution">
    <text evidence="8">The sequence shown here is derived from an EMBL/GenBank/DDBJ whole genome shotgun (WGS) entry which is preliminary data.</text>
</comment>
<dbReference type="InterPro" id="IPR050979">
    <property type="entry name" value="LD-transpeptidase"/>
</dbReference>
<evidence type="ECO:0000256" key="5">
    <source>
        <dbReference type="ARBA" id="ARBA00023316"/>
    </source>
</evidence>
<evidence type="ECO:0000256" key="1">
    <source>
        <dbReference type="ARBA" id="ARBA00004752"/>
    </source>
</evidence>
<evidence type="ECO:0000313" key="9">
    <source>
        <dbReference type="Proteomes" id="UP000050961"/>
    </source>
</evidence>
<dbReference type="GO" id="GO:0005576">
    <property type="term" value="C:extracellular region"/>
    <property type="evidence" value="ECO:0007669"/>
    <property type="project" value="TreeGrafter"/>
</dbReference>
<dbReference type="PATRIC" id="fig|1423806.3.peg.387"/>
<dbReference type="AlphaFoldDB" id="A0A0R2E3D2"/>
<dbReference type="Proteomes" id="UP000050961">
    <property type="component" value="Unassembled WGS sequence"/>
</dbReference>
<evidence type="ECO:0000256" key="6">
    <source>
        <dbReference type="PROSITE-ProRule" id="PRU01373"/>
    </source>
</evidence>
<dbReference type="GO" id="GO:0008360">
    <property type="term" value="P:regulation of cell shape"/>
    <property type="evidence" value="ECO:0007669"/>
    <property type="project" value="UniProtKB-UniRule"/>
</dbReference>
<dbReference type="STRING" id="1423806.FD15_GL000379"/>
<dbReference type="eggNOG" id="COG1376">
    <property type="taxonomic scope" value="Bacteria"/>
</dbReference>
<evidence type="ECO:0000256" key="4">
    <source>
        <dbReference type="ARBA" id="ARBA00022984"/>
    </source>
</evidence>